<keyword evidence="4" id="KW-0349">Heme</keyword>
<comment type="subcellular location">
    <subcellularLocation>
        <location evidence="2">Membrane</location>
    </subcellularLocation>
</comment>
<dbReference type="GO" id="GO:0005506">
    <property type="term" value="F:iron ion binding"/>
    <property type="evidence" value="ECO:0007669"/>
    <property type="project" value="InterPro"/>
</dbReference>
<dbReference type="PRINTS" id="PR00463">
    <property type="entry name" value="EP450I"/>
</dbReference>
<dbReference type="GO" id="GO:0006351">
    <property type="term" value="P:DNA-templated transcription"/>
    <property type="evidence" value="ECO:0007669"/>
    <property type="project" value="InterPro"/>
</dbReference>
<evidence type="ECO:0000256" key="13">
    <source>
        <dbReference type="SAM" id="MobiDB-lite"/>
    </source>
</evidence>
<dbReference type="InterPro" id="IPR002401">
    <property type="entry name" value="Cyt_P450_E_grp-I"/>
</dbReference>
<dbReference type="GO" id="GO:0004497">
    <property type="term" value="F:monooxygenase activity"/>
    <property type="evidence" value="ECO:0007669"/>
    <property type="project" value="UniProtKB-KW"/>
</dbReference>
<evidence type="ECO:0000256" key="8">
    <source>
        <dbReference type="ARBA" id="ARBA00023002"/>
    </source>
</evidence>
<dbReference type="GO" id="GO:0003677">
    <property type="term" value="F:DNA binding"/>
    <property type="evidence" value="ECO:0007669"/>
    <property type="project" value="InterPro"/>
</dbReference>
<evidence type="ECO:0000259" key="15">
    <source>
        <dbReference type="SMART" id="SM00906"/>
    </source>
</evidence>
<dbReference type="GO" id="GO:0008270">
    <property type="term" value="F:zinc ion binding"/>
    <property type="evidence" value="ECO:0007669"/>
    <property type="project" value="InterPro"/>
</dbReference>
<dbReference type="PANTHER" id="PTHR24305">
    <property type="entry name" value="CYTOCHROME P450"/>
    <property type="match status" value="1"/>
</dbReference>
<dbReference type="Proteomes" id="UP000018001">
    <property type="component" value="Unassembled WGS sequence"/>
</dbReference>
<evidence type="ECO:0000256" key="6">
    <source>
        <dbReference type="ARBA" id="ARBA00022723"/>
    </source>
</evidence>
<organism evidence="16 17">
    <name type="scientific">Byssochlamys spectabilis (strain No. 5 / NBRC 109023)</name>
    <name type="common">Paecilomyces variotii</name>
    <dbReference type="NCBI Taxonomy" id="1356009"/>
    <lineage>
        <taxon>Eukaryota</taxon>
        <taxon>Fungi</taxon>
        <taxon>Dikarya</taxon>
        <taxon>Ascomycota</taxon>
        <taxon>Pezizomycotina</taxon>
        <taxon>Eurotiomycetes</taxon>
        <taxon>Eurotiomycetidae</taxon>
        <taxon>Eurotiales</taxon>
        <taxon>Thermoascaceae</taxon>
        <taxon>Paecilomyces</taxon>
    </lineage>
</organism>
<dbReference type="EMBL" id="BAUL01000013">
    <property type="protein sequence ID" value="GAD92003.1"/>
    <property type="molecule type" value="Genomic_DNA"/>
</dbReference>
<dbReference type="PRINTS" id="PR00385">
    <property type="entry name" value="P450"/>
</dbReference>
<evidence type="ECO:0000256" key="3">
    <source>
        <dbReference type="ARBA" id="ARBA00010617"/>
    </source>
</evidence>
<evidence type="ECO:0000256" key="1">
    <source>
        <dbReference type="ARBA" id="ARBA00001971"/>
    </source>
</evidence>
<keyword evidence="8" id="KW-0560">Oxidoreductase</keyword>
<keyword evidence="7 14" id="KW-1133">Transmembrane helix</keyword>
<dbReference type="FunFam" id="1.10.630.10:FF:000063">
    <property type="entry name" value="Cytochrome P450 monooxygenase"/>
    <property type="match status" value="2"/>
</dbReference>
<dbReference type="HOGENOM" id="CLU_240090_0_0_1"/>
<evidence type="ECO:0000256" key="14">
    <source>
        <dbReference type="SAM" id="Phobius"/>
    </source>
</evidence>
<dbReference type="SMART" id="SM00906">
    <property type="entry name" value="Fungal_trans"/>
    <property type="match status" value="1"/>
</dbReference>
<name>V5FJS4_BYSSN</name>
<dbReference type="eggNOG" id="KOG0158">
    <property type="taxonomic scope" value="Eukaryota"/>
</dbReference>
<dbReference type="Gene3D" id="1.10.630.10">
    <property type="entry name" value="Cytochrome P450"/>
    <property type="match status" value="2"/>
</dbReference>
<feature type="transmembrane region" description="Helical" evidence="14">
    <location>
        <begin position="91"/>
        <end position="115"/>
    </location>
</feature>
<evidence type="ECO:0000313" key="17">
    <source>
        <dbReference type="Proteomes" id="UP000018001"/>
    </source>
</evidence>
<keyword evidence="17" id="KW-1185">Reference proteome</keyword>
<keyword evidence="11 14" id="KW-0472">Membrane</keyword>
<sequence length="1727" mass="194727">MEATSFNETVHLAGDSLVAPTLATKFAELDSNTQLFALALIAGITSHLGFFIRGEYHTRTITIIKSYAALDVLIAGLLLKTNGGDIKKAALEAAIVTGSYLLGLFGSMTIFRAFFHPLRQFHGPFLARVTNLYHSSLLGNSDNYRVIYNLHKKYGPIIRTGPSNLSINVPEAVQLVYGAESPCEKNEWYDTSLPLVNLHTVRDKKIHEARRKVWARAFSPKALNEYDERIAEYSERFCRQIANYKGQPFDATRWFKFYAWDVMGELGFGESFHMLEDEKNRWVPDLLEEGMSDIAQLQVIPWATILLHRLPFTADGPKKFAGFIIEQAMRRQKNPPTKPDVLRYLVEDYNKSPKRDIDFQWFRGDTRLFVVGGSDTTAATLTHIMYYLAKYPEQLAKLRAELEPLLQGRTILDPKDVPAAKHLNGVIHETLRLHPPIPSGFPRITPKEGMVINGTCIPGNTTVVVPLWAMGRSEEVYERPLEFIPERWYSQPELIKHKNTFAAFGLGPYACIGRALALMEMRNMICHILTRFEGFELAPGEDGSALMNKTKDHFTMGIQSFKMCIMQAGGGKCQYCESAGAVCSTNNAPRKRPYYRVSEEEYESCMQLLRHFVPDTDLNLGTIKRILTQIEGQKSDFHVESSKGDSAATMNRPQTVAPRNNVGNKSPEADDSSIVLEDTGCMIIDPSGKYRYVDADSSLRFDHAARMARQSRLQMGSPAQDPTIISPFITGMPPATPESAPTASTVRDISDIYLPTREICMRYITIFFEQVHCIYWVYSPEQFYSQLDRTLEDGPAVSNPSWLCSLYSIFAISSALPAEDPSVADTKASSYYLSVAKGLSVQVCETADSESLRAMVLLSLAFHSCALSVSCYLSVGVAVRIALSLGLHRNVSPKSQDWVERERCRRLWWTIYQLDQEISMQLGHPFAIVDEALYIQTLFASEQLLDPGRNTPLEYQAVNVALIKLKKRISQSLYVIPAQTSRRVQLQEVTGAIRDLQTWSDQMPPHLRCDSPTYPSHRRAVYTLHLRYWSTVIHVTRPFLLHAVARPSSLHEVKKKQYEELSNTCQNAAEHAVDILRKILEHKLLSSLLLLDINCIQELLQVFLLIKYKGNKGSCREQMDSCMQAFRSLPVVGWTKRELPEITALLHEAGILEDGESRILERQDTERERGIQLFLQNTANAEAILTMQEPPLDMRTIPEMELNFDPAQMDIFDTLDLDMGIFSIHLTMEDLTMLCALTGAAGVSTHLLYFIRGEHEQNAHRWITRALTGVGALAVSVMIKTRFKTLESIVLTTLLSISYFVGLKLHEQYGPIVRTGPNNLSVNDPSAIQIVLSNESKCKKTSWYDRSLPLVNLHTCRDKKAHDARRRVFSKAFTPTALRDYEERVIVHCDEWIRQMDKLSGKPFDASAWLKYFAFDVMGDLGLGKSFNMMTSEQNRWIPDLLETSMAPVGPTSPISWTAPILHRLPKAGNGTRKWLEFVGSQVQERLKKTSDRSDILTHLVNAYEESPKRDIDYQWLRGDTRLTIVGGSDTTAATLTFLFYHLANDPSQMEKLRAELGPLVDENGRLNPKEVSQAKHLEGVIQESLRLHPAIPSGFPRLTPPEGIVVNGTFIPGGAIVVIPVYAMQHDEANYVNADQFIPERWYSKPELIKNKSAFLTWNVGMNGCIGRALALAEMRDLVTQFVHHFESVKFAPGEDGSNLVTATKDHFTVGVQPLKLIFEKKQTKA</sequence>
<feature type="region of interest" description="Disordered" evidence="13">
    <location>
        <begin position="642"/>
        <end position="671"/>
    </location>
</feature>
<proteinExistence type="inferred from homology"/>
<keyword evidence="6" id="KW-0479">Metal-binding</keyword>
<accession>V5FJS4</accession>
<keyword evidence="12" id="KW-0539">Nucleus</keyword>
<dbReference type="Pfam" id="PF00067">
    <property type="entry name" value="p450"/>
    <property type="match status" value="2"/>
</dbReference>
<dbReference type="PANTHER" id="PTHR24305:SF187">
    <property type="entry name" value="P450, PUTATIVE (EUROFUNG)-RELATED"/>
    <property type="match status" value="1"/>
</dbReference>
<dbReference type="Pfam" id="PF04082">
    <property type="entry name" value="Fungal_trans"/>
    <property type="match status" value="1"/>
</dbReference>
<evidence type="ECO:0000256" key="4">
    <source>
        <dbReference type="ARBA" id="ARBA00022617"/>
    </source>
</evidence>
<comment type="similarity">
    <text evidence="3">Belongs to the cytochrome P450 family.</text>
</comment>
<evidence type="ECO:0000256" key="5">
    <source>
        <dbReference type="ARBA" id="ARBA00022692"/>
    </source>
</evidence>
<comment type="caution">
    <text evidence="16">The sequence shown here is derived from an EMBL/GenBank/DDBJ whole genome shotgun (WGS) entry which is preliminary data.</text>
</comment>
<keyword evidence="10" id="KW-0503">Monooxygenase</keyword>
<gene>
    <name evidence="16" type="ORF">PVAR5_0589</name>
</gene>
<dbReference type="SUPFAM" id="SSF48264">
    <property type="entry name" value="Cytochrome P450"/>
    <property type="match status" value="2"/>
</dbReference>
<protein>
    <recommendedName>
        <fullName evidence="15">Xylanolytic transcriptional activator regulatory domain-containing protein</fullName>
    </recommendedName>
</protein>
<keyword evidence="5 14" id="KW-0812">Transmembrane</keyword>
<dbReference type="GO" id="GO:0016020">
    <property type="term" value="C:membrane"/>
    <property type="evidence" value="ECO:0007669"/>
    <property type="project" value="UniProtKB-SubCell"/>
</dbReference>
<dbReference type="InterPro" id="IPR050121">
    <property type="entry name" value="Cytochrome_P450_monoxygenase"/>
</dbReference>
<dbReference type="InterPro" id="IPR007219">
    <property type="entry name" value="XnlR_reg_dom"/>
</dbReference>
<dbReference type="GO" id="GO:1902181">
    <property type="term" value="P:verruculogen biosynthetic process"/>
    <property type="evidence" value="ECO:0007669"/>
    <property type="project" value="UniProtKB-ARBA"/>
</dbReference>
<feature type="transmembrane region" description="Helical" evidence="14">
    <location>
        <begin position="35"/>
        <end position="54"/>
    </location>
</feature>
<reference evidence="17" key="1">
    <citation type="journal article" date="2014" name="Genome Announc.">
        <title>Draft genome sequence of the formaldehyde-resistant fungus Byssochlamys spectabilis No. 5 (anamorph Paecilomyces variotii No. 5) (NBRC109023).</title>
        <authorList>
            <person name="Oka T."/>
            <person name="Ekino K."/>
            <person name="Fukuda K."/>
            <person name="Nomura Y."/>
        </authorList>
    </citation>
    <scope>NUCLEOTIDE SEQUENCE [LARGE SCALE GENOMIC DNA]</scope>
    <source>
        <strain evidence="17">No. 5 / NBRC 109023</strain>
    </source>
</reference>
<evidence type="ECO:0000256" key="7">
    <source>
        <dbReference type="ARBA" id="ARBA00022989"/>
    </source>
</evidence>
<evidence type="ECO:0000313" key="16">
    <source>
        <dbReference type="EMBL" id="GAD92003.1"/>
    </source>
</evidence>
<evidence type="ECO:0000256" key="2">
    <source>
        <dbReference type="ARBA" id="ARBA00004370"/>
    </source>
</evidence>
<dbReference type="CDD" id="cd12148">
    <property type="entry name" value="fungal_TF_MHR"/>
    <property type="match status" value="1"/>
</dbReference>
<feature type="domain" description="Xylanolytic transcriptional activator regulatory" evidence="15">
    <location>
        <begin position="871"/>
        <end position="945"/>
    </location>
</feature>
<dbReference type="GO" id="GO:0016705">
    <property type="term" value="F:oxidoreductase activity, acting on paired donors, with incorporation or reduction of molecular oxygen"/>
    <property type="evidence" value="ECO:0007669"/>
    <property type="project" value="InterPro"/>
</dbReference>
<keyword evidence="9" id="KW-0408">Iron</keyword>
<evidence type="ECO:0000256" key="9">
    <source>
        <dbReference type="ARBA" id="ARBA00023004"/>
    </source>
</evidence>
<evidence type="ECO:0000256" key="10">
    <source>
        <dbReference type="ARBA" id="ARBA00023033"/>
    </source>
</evidence>
<dbReference type="InterPro" id="IPR036396">
    <property type="entry name" value="Cyt_P450_sf"/>
</dbReference>
<dbReference type="GO" id="GO:0020037">
    <property type="term" value="F:heme binding"/>
    <property type="evidence" value="ECO:0007669"/>
    <property type="project" value="InterPro"/>
</dbReference>
<comment type="cofactor">
    <cofactor evidence="1">
        <name>heme</name>
        <dbReference type="ChEBI" id="CHEBI:30413"/>
    </cofactor>
</comment>
<dbReference type="eggNOG" id="KOG0157">
    <property type="taxonomic scope" value="Eukaryota"/>
</dbReference>
<feature type="compositionally biased region" description="Polar residues" evidence="13">
    <location>
        <begin position="648"/>
        <end position="664"/>
    </location>
</feature>
<dbReference type="CDD" id="cd11061">
    <property type="entry name" value="CYP67-like"/>
    <property type="match status" value="2"/>
</dbReference>
<dbReference type="InParanoid" id="V5FJS4"/>
<evidence type="ECO:0000256" key="12">
    <source>
        <dbReference type="ARBA" id="ARBA00023242"/>
    </source>
</evidence>
<dbReference type="InterPro" id="IPR001128">
    <property type="entry name" value="Cyt_P450"/>
</dbReference>
<dbReference type="OrthoDB" id="6692864at2759"/>
<evidence type="ECO:0000256" key="11">
    <source>
        <dbReference type="ARBA" id="ARBA00023136"/>
    </source>
</evidence>